<evidence type="ECO:0000256" key="1">
    <source>
        <dbReference type="SAM" id="MobiDB-lite"/>
    </source>
</evidence>
<reference evidence="2" key="1">
    <citation type="journal article" date="2020" name="Fungal Divers.">
        <title>Resolving the Mortierellaceae phylogeny through synthesis of multi-gene phylogenetics and phylogenomics.</title>
        <authorList>
            <person name="Vandepol N."/>
            <person name="Liber J."/>
            <person name="Desiro A."/>
            <person name="Na H."/>
            <person name="Kennedy M."/>
            <person name="Barry K."/>
            <person name="Grigoriev I.V."/>
            <person name="Miller A.N."/>
            <person name="O'Donnell K."/>
            <person name="Stajich J.E."/>
            <person name="Bonito G."/>
        </authorList>
    </citation>
    <scope>NUCLEOTIDE SEQUENCE</scope>
    <source>
        <strain evidence="2">NRRL 2769</strain>
    </source>
</reference>
<organism evidence="2 3">
    <name type="scientific">Entomortierella chlamydospora</name>
    <dbReference type="NCBI Taxonomy" id="101097"/>
    <lineage>
        <taxon>Eukaryota</taxon>
        <taxon>Fungi</taxon>
        <taxon>Fungi incertae sedis</taxon>
        <taxon>Mucoromycota</taxon>
        <taxon>Mortierellomycotina</taxon>
        <taxon>Mortierellomycetes</taxon>
        <taxon>Mortierellales</taxon>
        <taxon>Mortierellaceae</taxon>
        <taxon>Entomortierella</taxon>
    </lineage>
</organism>
<gene>
    <name evidence="2" type="ORF">BGZ80_006713</name>
</gene>
<protein>
    <submittedName>
        <fullName evidence="2">Uncharacterized protein</fullName>
    </submittedName>
</protein>
<accession>A0A9P6MH46</accession>
<dbReference type="AlphaFoldDB" id="A0A9P6MH46"/>
<dbReference type="Proteomes" id="UP000703661">
    <property type="component" value="Unassembled WGS sequence"/>
</dbReference>
<evidence type="ECO:0000313" key="3">
    <source>
        <dbReference type="Proteomes" id="UP000703661"/>
    </source>
</evidence>
<name>A0A9P6MH46_9FUNG</name>
<feature type="compositionally biased region" description="Basic and acidic residues" evidence="1">
    <location>
        <begin position="84"/>
        <end position="98"/>
    </location>
</feature>
<comment type="caution">
    <text evidence="2">The sequence shown here is derived from an EMBL/GenBank/DDBJ whole genome shotgun (WGS) entry which is preliminary data.</text>
</comment>
<feature type="region of interest" description="Disordered" evidence="1">
    <location>
        <begin position="26"/>
        <end position="135"/>
    </location>
</feature>
<sequence length="135" mass="14884">MFNGFEWHGRRIEVREVGTVQLIIVDDKFGPPAGGSGRGPSSRHEPSRHEPSRHESRHESSRHESSRGSNYNDSYGYGSGGGHSDYRHDSSSRQHDLYDGSARSHHSNSAFNDMSMESVPSGPAAGSGDQIYIRN</sequence>
<feature type="compositionally biased region" description="Low complexity" evidence="1">
    <location>
        <begin position="67"/>
        <end position="76"/>
    </location>
</feature>
<feature type="non-terminal residue" evidence="2">
    <location>
        <position position="135"/>
    </location>
</feature>
<proteinExistence type="predicted"/>
<evidence type="ECO:0000313" key="2">
    <source>
        <dbReference type="EMBL" id="KAF9998761.1"/>
    </source>
</evidence>
<keyword evidence="3" id="KW-1185">Reference proteome</keyword>
<feature type="compositionally biased region" description="Basic and acidic residues" evidence="1">
    <location>
        <begin position="42"/>
        <end position="66"/>
    </location>
</feature>
<dbReference type="EMBL" id="JAAAID010003328">
    <property type="protein sequence ID" value="KAF9998761.1"/>
    <property type="molecule type" value="Genomic_DNA"/>
</dbReference>